<accession>A0A5C1QPC0</accession>
<gene>
    <name evidence="2" type="ORF">EXM22_16655</name>
</gene>
<dbReference type="CDD" id="cd00448">
    <property type="entry name" value="YjgF_YER057c_UK114_family"/>
    <property type="match status" value="1"/>
</dbReference>
<sequence>MSIEYVETGKAPEAFGPFSQATKSGGWVFTSGAMPLNPSDGSLISGGIAEQTRQTLKNLNSVLSEAGSSLSKVMLITVYLTNMEEFSEMNTVYGEFFSENCPARATVGVNALAKDAKVEMQAVALS</sequence>
<dbReference type="InterPro" id="IPR035959">
    <property type="entry name" value="RutC-like_sf"/>
</dbReference>
<dbReference type="NCBIfam" id="TIGR00004">
    <property type="entry name" value="Rid family detoxifying hydrolase"/>
    <property type="match status" value="1"/>
</dbReference>
<dbReference type="AlphaFoldDB" id="A0A5C1QPC0"/>
<dbReference type="SUPFAM" id="SSF55298">
    <property type="entry name" value="YjgF-like"/>
    <property type="match status" value="1"/>
</dbReference>
<dbReference type="RefSeq" id="WP_149487605.1">
    <property type="nucleotide sequence ID" value="NZ_CP036150.1"/>
</dbReference>
<protein>
    <recommendedName>
        <fullName evidence="4">RidA family protein</fullName>
    </recommendedName>
</protein>
<dbReference type="Proteomes" id="UP000324209">
    <property type="component" value="Chromosome"/>
</dbReference>
<dbReference type="PANTHER" id="PTHR11803">
    <property type="entry name" value="2-IMINOBUTANOATE/2-IMINOPROPANOATE DEAMINASE RIDA"/>
    <property type="match status" value="1"/>
</dbReference>
<dbReference type="InterPro" id="IPR006175">
    <property type="entry name" value="YjgF/YER057c/UK114"/>
</dbReference>
<evidence type="ECO:0000313" key="2">
    <source>
        <dbReference type="EMBL" id="QEN09531.1"/>
    </source>
</evidence>
<comment type="similarity">
    <text evidence="1">Belongs to the RutC family.</text>
</comment>
<dbReference type="InterPro" id="IPR006056">
    <property type="entry name" value="RidA"/>
</dbReference>
<proteinExistence type="inferred from homology"/>
<dbReference type="GO" id="GO:0005829">
    <property type="term" value="C:cytosol"/>
    <property type="evidence" value="ECO:0007669"/>
    <property type="project" value="TreeGrafter"/>
</dbReference>
<evidence type="ECO:0000256" key="1">
    <source>
        <dbReference type="ARBA" id="ARBA00010552"/>
    </source>
</evidence>
<dbReference type="OrthoDB" id="9803101at2"/>
<reference evidence="2 3" key="1">
    <citation type="submission" date="2019-02" db="EMBL/GenBank/DDBJ databases">
        <title>Complete Genome Sequence and Methylome Analysis of free living Spirochaetas.</title>
        <authorList>
            <person name="Fomenkov A."/>
            <person name="Dubinina G."/>
            <person name="Leshcheva N."/>
            <person name="Mikheeva N."/>
            <person name="Grabovich M."/>
            <person name="Vincze T."/>
            <person name="Roberts R.J."/>
        </authorList>
    </citation>
    <scope>NUCLEOTIDE SEQUENCE [LARGE SCALE GENOMIC DNA]</scope>
    <source>
        <strain evidence="2 3">K2</strain>
    </source>
</reference>
<evidence type="ECO:0008006" key="4">
    <source>
        <dbReference type="Google" id="ProtNLM"/>
    </source>
</evidence>
<dbReference type="KEGG" id="ock:EXM22_16655"/>
<dbReference type="FunFam" id="3.30.1330.40:FF:000001">
    <property type="entry name" value="L-PSP family endoribonuclease"/>
    <property type="match status" value="1"/>
</dbReference>
<dbReference type="Pfam" id="PF01042">
    <property type="entry name" value="Ribonuc_L-PSP"/>
    <property type="match status" value="1"/>
</dbReference>
<dbReference type="GO" id="GO:0019239">
    <property type="term" value="F:deaminase activity"/>
    <property type="evidence" value="ECO:0007669"/>
    <property type="project" value="TreeGrafter"/>
</dbReference>
<dbReference type="Gene3D" id="3.30.1330.40">
    <property type="entry name" value="RutC-like"/>
    <property type="match status" value="1"/>
</dbReference>
<evidence type="ECO:0000313" key="3">
    <source>
        <dbReference type="Proteomes" id="UP000324209"/>
    </source>
</evidence>
<dbReference type="PANTHER" id="PTHR11803:SF39">
    <property type="entry name" value="2-IMINOBUTANOATE_2-IMINOPROPANOATE DEAMINASE"/>
    <property type="match status" value="1"/>
</dbReference>
<name>A0A5C1QPC0_9SPIO</name>
<keyword evidence="3" id="KW-1185">Reference proteome</keyword>
<organism evidence="2 3">
    <name type="scientific">Oceanispirochaeta crateris</name>
    <dbReference type="NCBI Taxonomy" id="2518645"/>
    <lineage>
        <taxon>Bacteria</taxon>
        <taxon>Pseudomonadati</taxon>
        <taxon>Spirochaetota</taxon>
        <taxon>Spirochaetia</taxon>
        <taxon>Spirochaetales</taxon>
        <taxon>Spirochaetaceae</taxon>
        <taxon>Oceanispirochaeta</taxon>
    </lineage>
</organism>
<dbReference type="EMBL" id="CP036150">
    <property type="protein sequence ID" value="QEN09531.1"/>
    <property type="molecule type" value="Genomic_DNA"/>
</dbReference>